<accession>A0ABM1IH60</accession>
<dbReference type="InterPro" id="IPR002893">
    <property type="entry name" value="Znf_MYND"/>
</dbReference>
<protein>
    <submittedName>
        <fullName evidence="9">Uncharacterized protein LOC107068055 isoform X1</fullName>
    </submittedName>
</protein>
<dbReference type="Proteomes" id="UP000694924">
    <property type="component" value="Unplaced"/>
</dbReference>
<evidence type="ECO:0000313" key="8">
    <source>
        <dbReference type="Proteomes" id="UP000694924"/>
    </source>
</evidence>
<dbReference type="Pfam" id="PF01753">
    <property type="entry name" value="zf-MYND"/>
    <property type="match status" value="1"/>
</dbReference>
<evidence type="ECO:0000256" key="5">
    <source>
        <dbReference type="SAM" id="Coils"/>
    </source>
</evidence>
<evidence type="ECO:0000256" key="4">
    <source>
        <dbReference type="PROSITE-ProRule" id="PRU00134"/>
    </source>
</evidence>
<keyword evidence="3" id="KW-0862">Zinc</keyword>
<proteinExistence type="predicted"/>
<dbReference type="GeneID" id="107068055"/>
<reference evidence="9" key="1">
    <citation type="submission" date="2025-08" db="UniProtKB">
        <authorList>
            <consortium name="RefSeq"/>
        </authorList>
    </citation>
    <scope>IDENTIFICATION</scope>
    <source>
        <tissue evidence="9">Whole body</tissue>
    </source>
</reference>
<evidence type="ECO:0000256" key="6">
    <source>
        <dbReference type="SAM" id="MobiDB-lite"/>
    </source>
</evidence>
<keyword evidence="1" id="KW-0479">Metal-binding</keyword>
<dbReference type="SUPFAM" id="SSF144232">
    <property type="entry name" value="HIT/MYND zinc finger-like"/>
    <property type="match status" value="1"/>
</dbReference>
<dbReference type="PROSITE" id="PS01360">
    <property type="entry name" value="ZF_MYND_1"/>
    <property type="match status" value="1"/>
</dbReference>
<feature type="coiled-coil region" evidence="5">
    <location>
        <begin position="370"/>
        <end position="433"/>
    </location>
</feature>
<evidence type="ECO:0000256" key="2">
    <source>
        <dbReference type="ARBA" id="ARBA00022771"/>
    </source>
</evidence>
<evidence type="ECO:0000256" key="1">
    <source>
        <dbReference type="ARBA" id="ARBA00022723"/>
    </source>
</evidence>
<organism evidence="8 9">
    <name type="scientific">Polistes dominula</name>
    <name type="common">European paper wasp</name>
    <name type="synonym">Vespa dominula</name>
    <dbReference type="NCBI Taxonomy" id="743375"/>
    <lineage>
        <taxon>Eukaryota</taxon>
        <taxon>Metazoa</taxon>
        <taxon>Ecdysozoa</taxon>
        <taxon>Arthropoda</taxon>
        <taxon>Hexapoda</taxon>
        <taxon>Insecta</taxon>
        <taxon>Pterygota</taxon>
        <taxon>Neoptera</taxon>
        <taxon>Endopterygota</taxon>
        <taxon>Hymenoptera</taxon>
        <taxon>Apocrita</taxon>
        <taxon>Aculeata</taxon>
        <taxon>Vespoidea</taxon>
        <taxon>Vespidae</taxon>
        <taxon>Polistinae</taxon>
        <taxon>Polistini</taxon>
        <taxon>Polistes</taxon>
    </lineage>
</organism>
<sequence length="1273" mass="142265">MRGFLGMPNVEMRYGRNVSKKQSCLSEVPRNSLYLTELGSKKKTVHEQSIVVDLTNDDVKIMREKSATSAGSSEVCTMIADSSSRFNRDNKKKNGIARALRDRGPCLIPVQPNHCLPIHPAPPVPTRAVPIPTSRKSQSSLAIDVESSAKSRIFEINPDSEEEQSVSFIYERNRERKTSSKEANSCPIKILDPVKRKITDDKFKERGKDVTKDSKKKKKSLDVKLNDGFNELYTNATTGNIDKEENEEILNDTKCATSIVGSTTEIHFGKDKIVPPLRLKKVVCQEGKNGDRGNAEIPSSRDKEANYRIVTGATPRPDSQSIPTTCEYWTRGYHFDNDNNFDVASTNSVSRNTVRRSSFKSDDYKLKYRRNRLRRKLKELQDKALDLSQEIANKPTNIVDSSPQRNTRLRQMMNCYEKQIENVSKLLNKLYNVNPLSNEFVDIEENKKEHRWDDVFVGNFSPISSPEPPKLSPRSLIDYPNKSPDSIRNSPPVLPKVSINVSSNLDIQDEHDAETVQLPNESTWIACDNNTAEISSMANNFCEETTNQEWESNNNIVDLGHRSTTPPIPSSTSIDACSSENVENIENGQIFVDNIEEIGEKDNIKIVHEKKETMKELSKTIKVGSSNHSIANEKTEIKKQEARDADSAIKINLIEGPIISSVSGGSEIPSHVRCDQVNTTQPMMLPITKTKISTSADMMNILQLECNYYDSTLVEKNALETNQIEDSKKAQKVTSSTKQSRKTDNVSVPPTFNQVEYPFTDQHCSAQSSNENRIMTEQFPTLGNWVAKMSKKQVSKQKSKLQTAGNNIGIIPTEESTRTLGLEAHKVSPNNTNITNCNNVLNLTTPQWNAERWHRQHRQHHQQRQQQQLYQHVAAGATPQSLPSTTTLNSGICTPHSTTHFYPSNYNIDPYSGATFSYQSALYPVYGSYPYHSRLHPGTSLTSYHHLPMQNPLNSSLRQLSHVDKHLTSLQDANRNFTSDILKYSGSIPTAAATAAEYQPSNDFGFDRLRTTTSTDNHNAEASCLSPLLLASSALSSRTQQTLPRIPLNGYSASNNQYGRNRIIPDVVAAAAAAAVVAAASIGRQRTSLTPYSKSGSTTMNTAVMEVDSTRLTSNTTNNRTREHLLSHQGQSSMDIGTKEPQWNGAEYRPIPNLLLDSLPFVRPEHDFPTASMLSSNIQNPPVSISTVPLPQMSKKVSRSVERDCETPHLGKVNRSPDTMSNLKCSNCGIAGSMFKCLGCEVAFYCNERCQARHWSFHVEKCPKKMPKLKKVT</sequence>
<name>A0ABM1IH60_POLDO</name>
<feature type="domain" description="MYND-type" evidence="7">
    <location>
        <begin position="1225"/>
        <end position="1262"/>
    </location>
</feature>
<evidence type="ECO:0000313" key="9">
    <source>
        <dbReference type="RefSeq" id="XP_015179547.1"/>
    </source>
</evidence>
<feature type="region of interest" description="Disordered" evidence="6">
    <location>
        <begin position="724"/>
        <end position="751"/>
    </location>
</feature>
<evidence type="ECO:0000256" key="3">
    <source>
        <dbReference type="ARBA" id="ARBA00022833"/>
    </source>
</evidence>
<gene>
    <name evidence="9" type="primary">LOC107068055</name>
</gene>
<keyword evidence="8" id="KW-1185">Reference proteome</keyword>
<keyword evidence="5" id="KW-0175">Coiled coil</keyword>
<dbReference type="RefSeq" id="XP_015179547.1">
    <property type="nucleotide sequence ID" value="XM_015324061.1"/>
</dbReference>
<dbReference type="Gene3D" id="6.10.140.2220">
    <property type="match status" value="1"/>
</dbReference>
<dbReference type="PROSITE" id="PS50865">
    <property type="entry name" value="ZF_MYND_2"/>
    <property type="match status" value="1"/>
</dbReference>
<keyword evidence="2 4" id="KW-0863">Zinc-finger</keyword>
<evidence type="ECO:0000259" key="7">
    <source>
        <dbReference type="PROSITE" id="PS50865"/>
    </source>
</evidence>